<proteinExistence type="predicted"/>
<feature type="transmembrane region" description="Helical" evidence="1">
    <location>
        <begin position="425"/>
        <end position="443"/>
    </location>
</feature>
<evidence type="ECO:0000256" key="1">
    <source>
        <dbReference type="SAM" id="Phobius"/>
    </source>
</evidence>
<dbReference type="KEGG" id="arf:AR1Y2_2875"/>
<feature type="transmembrane region" description="Helical" evidence="1">
    <location>
        <begin position="475"/>
        <end position="495"/>
    </location>
</feature>
<evidence type="ECO:0000313" key="3">
    <source>
        <dbReference type="Proteomes" id="UP000298653"/>
    </source>
</evidence>
<feature type="transmembrane region" description="Helical" evidence="1">
    <location>
        <begin position="202"/>
        <end position="225"/>
    </location>
</feature>
<feature type="transmembrane region" description="Helical" evidence="1">
    <location>
        <begin position="260"/>
        <end position="277"/>
    </location>
</feature>
<keyword evidence="1" id="KW-0812">Transmembrane</keyword>
<feature type="transmembrane region" description="Helical" evidence="1">
    <location>
        <begin position="134"/>
        <end position="151"/>
    </location>
</feature>
<accession>A0A4P8IMC6</accession>
<dbReference type="Proteomes" id="UP000298653">
    <property type="component" value="Chromosome"/>
</dbReference>
<keyword evidence="1" id="KW-1133">Transmembrane helix</keyword>
<keyword evidence="3" id="KW-1185">Reference proteome</keyword>
<feature type="transmembrane region" description="Helical" evidence="1">
    <location>
        <begin position="75"/>
        <end position="93"/>
    </location>
</feature>
<feature type="transmembrane region" description="Helical" evidence="1">
    <location>
        <begin position="163"/>
        <end position="182"/>
    </location>
</feature>
<organism evidence="2 3">
    <name type="scientific">Anaerostipes rhamnosivorans</name>
    <dbReference type="NCBI Taxonomy" id="1229621"/>
    <lineage>
        <taxon>Bacteria</taxon>
        <taxon>Bacillati</taxon>
        <taxon>Bacillota</taxon>
        <taxon>Clostridia</taxon>
        <taxon>Lachnospirales</taxon>
        <taxon>Lachnospiraceae</taxon>
        <taxon>Anaerostipes</taxon>
    </lineage>
</organism>
<feature type="transmembrane region" description="Helical" evidence="1">
    <location>
        <begin position="450"/>
        <end position="469"/>
    </location>
</feature>
<dbReference type="OrthoDB" id="2061016at2"/>
<sequence length="681" mass="79328">MNQIRKGLYYFITGAMFVFAAYLLITFIGGLITDRNIKVDHTIAVFTFIFLLCLLGCVIYCIWSSKTILESRKTIYIILCLVILLQAAVVLVLKTQPVKDLLFLHDQAVHLLTNKKVSLTYHWDYFARYPNNNAYLLILSYFYKICVWLGVPVSKLIIAGNLLNMFFIDGAIYFGYLILKSIESNKIGRFFLMICFLNPEIYLWVPFYYTHTCSLFITVVSVYLCLQIYKYRDKKSYLWYSGIIALGILIYFGYKIRATNFITFIAFMIFCFVFNTQKQKINKKVITNAVKIIFLFCVGIGFTVLIYGNVQSKHIGRNQDKELPVTHWVMMGSHGKGMFDMDDLEFTNSFSTKKEKEQANITRTIENYKELGVWGTLDLYGRKLRTTWAVGHDDYPNRLSVSSDYVKAHDWIIGRQSTLLILYCYAYRFLMLLLICILCLRMMKSLAKEYFFFILILLGAMIFHCIWEANSKYSLCFMVINMMLMTKGFTVLSTAPKLKNDNRRLKIRCFFVFSLLTLISSVIVINSSKSFYSIAADQQESTGPIQVGKVYGDRITQSFVTKTNFNMLRFATYDVYPSSILGIRLLNENREVLDYQVLKKEELPEHENIIIEFKHTIKNSSRTKYYIEFIKLDHLKKSVGISNYYSGNIDIFQNGKCYRNGRELHKRDLRFKVFEAKSGTL</sequence>
<protein>
    <submittedName>
        <fullName evidence="2">Membrane protein</fullName>
    </submittedName>
</protein>
<feature type="transmembrane region" description="Helical" evidence="1">
    <location>
        <begin position="237"/>
        <end position="254"/>
    </location>
</feature>
<gene>
    <name evidence="2" type="ORF">AR1Y2_2875</name>
</gene>
<feature type="transmembrane region" description="Helical" evidence="1">
    <location>
        <begin position="507"/>
        <end position="525"/>
    </location>
</feature>
<reference evidence="2 3" key="1">
    <citation type="submission" date="2019-05" db="EMBL/GenBank/DDBJ databases">
        <title>Complete genome sequencing of Anaerostipes rhamnosivorans.</title>
        <authorList>
            <person name="Bui T.P.N."/>
            <person name="de Vos W.M."/>
        </authorList>
    </citation>
    <scope>NUCLEOTIDE SEQUENCE [LARGE SCALE GENOMIC DNA]</scope>
    <source>
        <strain evidence="2 3">1y2</strain>
    </source>
</reference>
<dbReference type="EMBL" id="CP040058">
    <property type="protein sequence ID" value="QCP36329.1"/>
    <property type="molecule type" value="Genomic_DNA"/>
</dbReference>
<evidence type="ECO:0000313" key="2">
    <source>
        <dbReference type="EMBL" id="QCP36329.1"/>
    </source>
</evidence>
<name>A0A4P8IMC6_9FIRM</name>
<feature type="transmembrane region" description="Helical" evidence="1">
    <location>
        <begin position="289"/>
        <end position="308"/>
    </location>
</feature>
<feature type="transmembrane region" description="Helical" evidence="1">
    <location>
        <begin position="7"/>
        <end position="31"/>
    </location>
</feature>
<feature type="transmembrane region" description="Helical" evidence="1">
    <location>
        <begin position="43"/>
        <end position="63"/>
    </location>
</feature>
<dbReference type="RefSeq" id="WP_137329580.1">
    <property type="nucleotide sequence ID" value="NZ_CP040058.1"/>
</dbReference>
<dbReference type="AlphaFoldDB" id="A0A4P8IMC6"/>
<keyword evidence="1" id="KW-0472">Membrane</keyword>